<sequence length="490" mass="51310">MDGGGEAGSAPPSSARDLTSGPINSTLLLFALPTLGSSILQSLNGSINAIWVGQFLGETALAATTNANLVMFLMFSAVFGFGMAAAILIGQAVGRRDVDGVRRVFGTTMGLFGAASLLIGFVGWTSAPALLRLLATPDDVFPMALAYLRVIFLGMPPMLVSVLLTMCLRGVGDAITPLWAIAASVVIDVALNPVFILGLGPAPQLGIAGSAVATLVANIVSLIGVVYVIYARDRMIRLRGSELRYLLPDRALLGAIFAKGFAIGVQMLVFASSGLALIGLVNREGSAMTAAYGAASQLWTYIQMPAMSVGAAVSAMAAQNIGADRWDRVRLIARGGIMLNLALTGALIAIVWFIDRHVLWLFLGTDGATIALASHINRMVVWSFTLMGISMVLSATVRANGAVIAPLIIFGIATLPVRFGVAWGLRPVFGTDGLWVGMWVGSIAAAGVMAAYYRWGGWRETRMLPPPSRIEVEEEAMACSEPAGKIAPVG</sequence>
<name>U6BP41_9SPHN</name>
<comment type="subcellular location">
    <subcellularLocation>
        <location evidence="1">Cell inner membrane</location>
        <topology evidence="1">Multi-pass membrane protein</topology>
    </subcellularLocation>
</comment>
<evidence type="ECO:0000256" key="5">
    <source>
        <dbReference type="ARBA" id="ARBA00022989"/>
    </source>
</evidence>
<feature type="transmembrane region" description="Helical" evidence="7">
    <location>
        <begin position="205"/>
        <end position="230"/>
    </location>
</feature>
<dbReference type="CDD" id="cd13138">
    <property type="entry name" value="MATE_yoeA_like"/>
    <property type="match status" value="1"/>
</dbReference>
<dbReference type="GO" id="GO:0042910">
    <property type="term" value="F:xenobiotic transmembrane transporter activity"/>
    <property type="evidence" value="ECO:0007669"/>
    <property type="project" value="InterPro"/>
</dbReference>
<proteinExistence type="predicted"/>
<keyword evidence="4 7" id="KW-0812">Transmembrane</keyword>
<dbReference type="Pfam" id="PF01554">
    <property type="entry name" value="MatE"/>
    <property type="match status" value="2"/>
</dbReference>
<feature type="transmembrane region" description="Helical" evidence="7">
    <location>
        <begin position="433"/>
        <end position="453"/>
    </location>
</feature>
<feature type="transmembrane region" description="Helical" evidence="7">
    <location>
        <begin position="69"/>
        <end position="92"/>
    </location>
</feature>
<dbReference type="PIRSF" id="PIRSF006603">
    <property type="entry name" value="DinF"/>
    <property type="match status" value="1"/>
</dbReference>
<feature type="transmembrane region" description="Helical" evidence="7">
    <location>
        <begin position="104"/>
        <end position="124"/>
    </location>
</feature>
<evidence type="ECO:0000313" key="8">
    <source>
        <dbReference type="EMBL" id="AHA38085.1"/>
    </source>
</evidence>
<evidence type="ECO:0000256" key="3">
    <source>
        <dbReference type="ARBA" id="ARBA00022475"/>
    </source>
</evidence>
<accession>U6BP41</accession>
<dbReference type="InterPro" id="IPR052031">
    <property type="entry name" value="Membrane_Transporter-Flippase"/>
</dbReference>
<dbReference type="PANTHER" id="PTHR43549">
    <property type="entry name" value="MULTIDRUG RESISTANCE PROTEIN YPNP-RELATED"/>
    <property type="match status" value="1"/>
</dbReference>
<evidence type="ECO:0000256" key="7">
    <source>
        <dbReference type="SAM" id="Phobius"/>
    </source>
</evidence>
<evidence type="ECO:0000256" key="1">
    <source>
        <dbReference type="ARBA" id="ARBA00004429"/>
    </source>
</evidence>
<evidence type="ECO:0000256" key="6">
    <source>
        <dbReference type="ARBA" id="ARBA00023136"/>
    </source>
</evidence>
<gene>
    <name evidence="8" type="primary">spsS</name>
</gene>
<feature type="transmembrane region" description="Helical" evidence="7">
    <location>
        <begin position="331"/>
        <end position="354"/>
    </location>
</feature>
<dbReference type="GO" id="GO:0015297">
    <property type="term" value="F:antiporter activity"/>
    <property type="evidence" value="ECO:0007669"/>
    <property type="project" value="InterPro"/>
</dbReference>
<evidence type="ECO:0000256" key="2">
    <source>
        <dbReference type="ARBA" id="ARBA00022448"/>
    </source>
</evidence>
<reference evidence="8" key="1">
    <citation type="submission" date="2013-06" db="EMBL/GenBank/DDBJ databases">
        <title>Genes involved in sphingan Ss biosynthesis of Sphingomonas sanxanigenens.</title>
        <authorList>
            <person name="Huang H."/>
        </authorList>
    </citation>
    <scope>NUCLEOTIDE SEQUENCE</scope>
    <source>
        <strain evidence="8">NX02</strain>
    </source>
</reference>
<feature type="transmembrane region" description="Helical" evidence="7">
    <location>
        <begin position="298"/>
        <end position="319"/>
    </location>
</feature>
<dbReference type="InterPro" id="IPR002528">
    <property type="entry name" value="MATE_fam"/>
</dbReference>
<keyword evidence="5 7" id="KW-1133">Transmembrane helix</keyword>
<organism evidence="8">
    <name type="scientific">Sphingomonas sanxanigenens</name>
    <dbReference type="NCBI Taxonomy" id="397260"/>
    <lineage>
        <taxon>Bacteria</taxon>
        <taxon>Pseudomonadati</taxon>
        <taxon>Pseudomonadota</taxon>
        <taxon>Alphaproteobacteria</taxon>
        <taxon>Sphingomonadales</taxon>
        <taxon>Sphingomonadaceae</taxon>
        <taxon>Sphingomonas</taxon>
    </lineage>
</organism>
<dbReference type="GO" id="GO:0005886">
    <property type="term" value="C:plasma membrane"/>
    <property type="evidence" value="ECO:0007669"/>
    <property type="project" value="UniProtKB-SubCell"/>
</dbReference>
<dbReference type="AlphaFoldDB" id="U6BP41"/>
<feature type="transmembrane region" description="Helical" evidence="7">
    <location>
        <begin position="144"/>
        <end position="166"/>
    </location>
</feature>
<keyword evidence="2" id="KW-0813">Transport</keyword>
<feature type="transmembrane region" description="Helical" evidence="7">
    <location>
        <begin position="251"/>
        <end position="278"/>
    </location>
</feature>
<keyword evidence="3" id="KW-1003">Cell membrane</keyword>
<dbReference type="EMBL" id="KF301662">
    <property type="protein sequence ID" value="AHA38085.1"/>
    <property type="molecule type" value="Genomic_DNA"/>
</dbReference>
<dbReference type="NCBIfam" id="TIGR00797">
    <property type="entry name" value="matE"/>
    <property type="match status" value="1"/>
</dbReference>
<feature type="transmembrane region" description="Helical" evidence="7">
    <location>
        <begin position="404"/>
        <end position="421"/>
    </location>
</feature>
<evidence type="ECO:0000256" key="4">
    <source>
        <dbReference type="ARBA" id="ARBA00022692"/>
    </source>
</evidence>
<feature type="transmembrane region" description="Helical" evidence="7">
    <location>
        <begin position="379"/>
        <end position="397"/>
    </location>
</feature>
<dbReference type="InterPro" id="IPR048279">
    <property type="entry name" value="MdtK-like"/>
</dbReference>
<feature type="transmembrane region" description="Helical" evidence="7">
    <location>
        <begin position="178"/>
        <end position="199"/>
    </location>
</feature>
<keyword evidence="6 7" id="KW-0472">Membrane</keyword>
<dbReference type="PANTHER" id="PTHR43549:SF3">
    <property type="entry name" value="MULTIDRUG RESISTANCE PROTEIN YPNP-RELATED"/>
    <property type="match status" value="1"/>
</dbReference>
<protein>
    <submittedName>
        <fullName evidence="8">Translocase</fullName>
    </submittedName>
</protein>